<dbReference type="OrthoDB" id="10255963at2759"/>
<accession>A0A9W9SP99</accession>
<evidence type="ECO:0000313" key="1">
    <source>
        <dbReference type="EMBL" id="KAJ5381992.1"/>
    </source>
</evidence>
<dbReference type="RefSeq" id="XP_056559563.1">
    <property type="nucleotide sequence ID" value="XM_056697351.1"/>
</dbReference>
<dbReference type="GeneID" id="81436528"/>
<name>A0A9W9SP99_9EURO</name>
<dbReference type="Proteomes" id="UP001147782">
    <property type="component" value="Unassembled WGS sequence"/>
</dbReference>
<evidence type="ECO:0000313" key="2">
    <source>
        <dbReference type="Proteomes" id="UP001147782"/>
    </source>
</evidence>
<comment type="caution">
    <text evidence="1">The sequence shown here is derived from an EMBL/GenBank/DDBJ whole genome shotgun (WGS) entry which is preliminary data.</text>
</comment>
<proteinExistence type="predicted"/>
<reference evidence="1" key="1">
    <citation type="submission" date="2022-11" db="EMBL/GenBank/DDBJ databases">
        <authorList>
            <person name="Petersen C."/>
        </authorList>
    </citation>
    <scope>NUCLEOTIDE SEQUENCE</scope>
    <source>
        <strain evidence="1">IBT 29864</strain>
    </source>
</reference>
<keyword evidence="2" id="KW-1185">Reference proteome</keyword>
<sequence length="100" mass="11564">MWAPSRALLSAHSGYHNLAWGDIQNTLTTDEINAGDAKDPNGVKNNDHPKVYVSWSKHANFDTRNTGWNDPASQSLEDAFRSQDWRYFVEPQYYVRYPLF</sequence>
<dbReference type="AlphaFoldDB" id="A0A9W9SP99"/>
<reference evidence="1" key="2">
    <citation type="journal article" date="2023" name="IMA Fungus">
        <title>Comparative genomic study of the Penicillium genus elucidates a diverse pangenome and 15 lateral gene transfer events.</title>
        <authorList>
            <person name="Petersen C."/>
            <person name="Sorensen T."/>
            <person name="Nielsen M.R."/>
            <person name="Sondergaard T.E."/>
            <person name="Sorensen J.L."/>
            <person name="Fitzpatrick D.A."/>
            <person name="Frisvad J.C."/>
            <person name="Nielsen K.L."/>
        </authorList>
    </citation>
    <scope>NUCLEOTIDE SEQUENCE</scope>
    <source>
        <strain evidence="1">IBT 29864</strain>
    </source>
</reference>
<organism evidence="1 2">
    <name type="scientific">Penicillium cataractarum</name>
    <dbReference type="NCBI Taxonomy" id="2100454"/>
    <lineage>
        <taxon>Eukaryota</taxon>
        <taxon>Fungi</taxon>
        <taxon>Dikarya</taxon>
        <taxon>Ascomycota</taxon>
        <taxon>Pezizomycotina</taxon>
        <taxon>Eurotiomycetes</taxon>
        <taxon>Eurotiomycetidae</taxon>
        <taxon>Eurotiales</taxon>
        <taxon>Aspergillaceae</taxon>
        <taxon>Penicillium</taxon>
    </lineage>
</organism>
<gene>
    <name evidence="1" type="ORF">N7496_004420</name>
</gene>
<dbReference type="EMBL" id="JAPZBS010000002">
    <property type="protein sequence ID" value="KAJ5381992.1"/>
    <property type="molecule type" value="Genomic_DNA"/>
</dbReference>
<protein>
    <submittedName>
        <fullName evidence="1">Uncharacterized protein</fullName>
    </submittedName>
</protein>